<keyword evidence="4 6" id="KW-0520">NAD</keyword>
<dbReference type="CDD" id="cd01171">
    <property type="entry name" value="YXKO-related"/>
    <property type="match status" value="1"/>
</dbReference>
<comment type="subunit">
    <text evidence="6">Homotetramer.</text>
</comment>
<dbReference type="Pfam" id="PF01256">
    <property type="entry name" value="Carb_kinase"/>
    <property type="match status" value="1"/>
</dbReference>
<keyword evidence="9" id="KW-1185">Reference proteome</keyword>
<evidence type="ECO:0000313" key="9">
    <source>
        <dbReference type="Proteomes" id="UP000661894"/>
    </source>
</evidence>
<comment type="caution">
    <text evidence="8">The sequence shown here is derived from an EMBL/GenBank/DDBJ whole genome shotgun (WGS) entry which is preliminary data.</text>
</comment>
<dbReference type="InterPro" id="IPR000631">
    <property type="entry name" value="CARKD"/>
</dbReference>
<proteinExistence type="inferred from homology"/>
<feature type="domain" description="YjeF C-terminal" evidence="7">
    <location>
        <begin position="5"/>
        <end position="285"/>
    </location>
</feature>
<evidence type="ECO:0000256" key="3">
    <source>
        <dbReference type="ARBA" id="ARBA00022857"/>
    </source>
</evidence>
<accession>A0ABR8Z4L7</accession>
<sequence length="288" mass="28772">MTTELTPEVLRGWPLPEPGRGKYARGAVVVVGGSPGSPGAVLLSGLAALRVGAGKLSVAVAASVAPALAVAVPEAGVTALEEDDGGTLTGGGLEPLEHKLARASAVLAGPGLSDPDSTVTLLTGVLERVDDDVPLVLDAFAVGVLPRLEDLAPSLRGRLVLTPNADEIAHLLDVEDVPDDDLPGAVRTVTERYGAAVTCEDVVAADGRLWRKVAGNRGLGTSGSGDVLAGAVAGLLARGAEPGQAAAWGTHLHSAAGDRVAGTVGGVGYLARELLDVLPTVLEELGGT</sequence>
<dbReference type="PROSITE" id="PS51383">
    <property type="entry name" value="YJEF_C_3"/>
    <property type="match status" value="1"/>
</dbReference>
<evidence type="ECO:0000256" key="1">
    <source>
        <dbReference type="ARBA" id="ARBA00022741"/>
    </source>
</evidence>
<dbReference type="Proteomes" id="UP000661894">
    <property type="component" value="Unassembled WGS sequence"/>
</dbReference>
<gene>
    <name evidence="6" type="primary">nnrD</name>
    <name evidence="8" type="ORF">H9624_13230</name>
</gene>
<keyword evidence="1 6" id="KW-0547">Nucleotide-binding</keyword>
<comment type="function">
    <text evidence="6">Catalyzes the dehydration of the S-form of NAD(P)HX at the expense of ADP, which is converted to AMP. Together with NAD(P)HX epimerase, which catalyzes the epimerization of the S- and R-forms, the enzyme allows the repair of both epimers of NAD(P)HX, a damaged form of NAD(P)H that is a result of enzymatic or heat-dependent hydration.</text>
</comment>
<reference evidence="8 9" key="1">
    <citation type="submission" date="2020-08" db="EMBL/GenBank/DDBJ databases">
        <title>A Genomic Blueprint of the Chicken Gut Microbiome.</title>
        <authorList>
            <person name="Gilroy R."/>
            <person name="Ravi A."/>
            <person name="Getino M."/>
            <person name="Pursley I."/>
            <person name="Horton D.L."/>
            <person name="Alikhan N.-F."/>
            <person name="Baker D."/>
            <person name="Gharbi K."/>
            <person name="Hall N."/>
            <person name="Watson M."/>
            <person name="Adriaenssens E.M."/>
            <person name="Foster-Nyarko E."/>
            <person name="Jarju S."/>
            <person name="Secka A."/>
            <person name="Antonio M."/>
            <person name="Oren A."/>
            <person name="Chaudhuri R."/>
            <person name="La Ragione R.M."/>
            <person name="Hildebrand F."/>
            <person name="Pallen M.J."/>
        </authorList>
    </citation>
    <scope>NUCLEOTIDE SEQUENCE [LARGE SCALE GENOMIC DNA]</scope>
    <source>
        <strain evidence="8 9">Sa1BUA1</strain>
    </source>
</reference>
<evidence type="ECO:0000313" key="8">
    <source>
        <dbReference type="EMBL" id="MBD8063281.1"/>
    </source>
</evidence>
<evidence type="ECO:0000256" key="5">
    <source>
        <dbReference type="ARBA" id="ARBA00023239"/>
    </source>
</evidence>
<dbReference type="RefSeq" id="WP_251840377.1">
    <property type="nucleotide sequence ID" value="NZ_JACSPO010000009.1"/>
</dbReference>
<keyword evidence="5 6" id="KW-0456">Lyase</keyword>
<organism evidence="8 9">
    <name type="scientific">Oceanitalea stevensii</name>
    <dbReference type="NCBI Taxonomy" id="2763072"/>
    <lineage>
        <taxon>Bacteria</taxon>
        <taxon>Bacillati</taxon>
        <taxon>Actinomycetota</taxon>
        <taxon>Actinomycetes</taxon>
        <taxon>Micrococcales</taxon>
        <taxon>Bogoriellaceae</taxon>
        <taxon>Georgenia</taxon>
    </lineage>
</organism>
<evidence type="ECO:0000256" key="4">
    <source>
        <dbReference type="ARBA" id="ARBA00023027"/>
    </source>
</evidence>
<keyword evidence="3 6" id="KW-0521">NADP</keyword>
<evidence type="ECO:0000259" key="7">
    <source>
        <dbReference type="PROSITE" id="PS51383"/>
    </source>
</evidence>
<comment type="catalytic activity">
    <reaction evidence="6">
        <text>(6S)-NADHX + ADP = AMP + phosphate + NADH + H(+)</text>
        <dbReference type="Rhea" id="RHEA:32223"/>
        <dbReference type="ChEBI" id="CHEBI:15378"/>
        <dbReference type="ChEBI" id="CHEBI:43474"/>
        <dbReference type="ChEBI" id="CHEBI:57945"/>
        <dbReference type="ChEBI" id="CHEBI:64074"/>
        <dbReference type="ChEBI" id="CHEBI:456215"/>
        <dbReference type="ChEBI" id="CHEBI:456216"/>
        <dbReference type="EC" id="4.2.1.136"/>
    </reaction>
</comment>
<feature type="binding site" evidence="6">
    <location>
        <position position="225"/>
    </location>
    <ligand>
        <name>AMP</name>
        <dbReference type="ChEBI" id="CHEBI:456215"/>
    </ligand>
</feature>
<feature type="binding site" evidence="6">
    <location>
        <position position="40"/>
    </location>
    <ligand>
        <name>(6S)-NADPHX</name>
        <dbReference type="ChEBI" id="CHEBI:64076"/>
    </ligand>
</feature>
<dbReference type="NCBIfam" id="TIGR00196">
    <property type="entry name" value="yjeF_cterm"/>
    <property type="match status" value="1"/>
</dbReference>
<dbReference type="Gene3D" id="3.40.1190.20">
    <property type="match status" value="1"/>
</dbReference>
<evidence type="ECO:0000256" key="6">
    <source>
        <dbReference type="HAMAP-Rule" id="MF_01965"/>
    </source>
</evidence>
<comment type="catalytic activity">
    <reaction evidence="6">
        <text>(6S)-NADPHX + ADP = AMP + phosphate + NADPH + H(+)</text>
        <dbReference type="Rhea" id="RHEA:32235"/>
        <dbReference type="ChEBI" id="CHEBI:15378"/>
        <dbReference type="ChEBI" id="CHEBI:43474"/>
        <dbReference type="ChEBI" id="CHEBI:57783"/>
        <dbReference type="ChEBI" id="CHEBI:64076"/>
        <dbReference type="ChEBI" id="CHEBI:456215"/>
        <dbReference type="ChEBI" id="CHEBI:456216"/>
        <dbReference type="EC" id="4.2.1.136"/>
    </reaction>
</comment>
<feature type="binding site" evidence="6">
    <location>
        <position position="111"/>
    </location>
    <ligand>
        <name>(6S)-NADPHX</name>
        <dbReference type="ChEBI" id="CHEBI:64076"/>
    </ligand>
</feature>
<dbReference type="InterPro" id="IPR029056">
    <property type="entry name" value="Ribokinase-like"/>
</dbReference>
<dbReference type="PANTHER" id="PTHR12592">
    <property type="entry name" value="ATP-DEPENDENT (S)-NAD(P)H-HYDRATE DEHYDRATASE FAMILY MEMBER"/>
    <property type="match status" value="1"/>
</dbReference>
<comment type="cofactor">
    <cofactor evidence="6">
        <name>Mg(2+)</name>
        <dbReference type="ChEBI" id="CHEBI:18420"/>
    </cofactor>
</comment>
<evidence type="ECO:0000256" key="2">
    <source>
        <dbReference type="ARBA" id="ARBA00022840"/>
    </source>
</evidence>
<dbReference type="SUPFAM" id="SSF53613">
    <property type="entry name" value="Ribokinase-like"/>
    <property type="match status" value="1"/>
</dbReference>
<dbReference type="EC" id="4.2.1.136" evidence="6"/>
<feature type="binding site" evidence="6">
    <location>
        <position position="226"/>
    </location>
    <ligand>
        <name>(6S)-NADPHX</name>
        <dbReference type="ChEBI" id="CHEBI:64076"/>
    </ligand>
</feature>
<dbReference type="HAMAP" id="MF_01965">
    <property type="entry name" value="NADHX_dehydratase"/>
    <property type="match status" value="1"/>
</dbReference>
<comment type="caution">
    <text evidence="6">Lacks conserved residue(s) required for the propagation of feature annotation.</text>
</comment>
<name>A0ABR8Z4L7_9MICO</name>
<dbReference type="PANTHER" id="PTHR12592:SF0">
    <property type="entry name" value="ATP-DEPENDENT (S)-NAD(P)H-HYDRATE DEHYDRATASE"/>
    <property type="match status" value="1"/>
</dbReference>
<dbReference type="EMBL" id="JACSPO010000009">
    <property type="protein sequence ID" value="MBD8063281.1"/>
    <property type="molecule type" value="Genomic_DNA"/>
</dbReference>
<comment type="similarity">
    <text evidence="6">Belongs to the NnrD/CARKD family.</text>
</comment>
<protein>
    <recommendedName>
        <fullName evidence="6">ADP-dependent (S)-NAD(P)H-hydrate dehydratase</fullName>
        <ecNumber evidence="6">4.2.1.136</ecNumber>
    </recommendedName>
    <alternativeName>
        <fullName evidence="6">ADP-dependent NAD(P)HX dehydratase</fullName>
    </alternativeName>
</protein>
<keyword evidence="2 6" id="KW-0067">ATP-binding</keyword>